<feature type="repeat" description="ANK" evidence="3">
    <location>
        <begin position="131"/>
        <end position="163"/>
    </location>
</feature>
<dbReference type="InterPro" id="IPR002110">
    <property type="entry name" value="Ankyrin_rpt"/>
</dbReference>
<name>A0AAN9A4K5_HALRR</name>
<dbReference type="InterPro" id="IPR036770">
    <property type="entry name" value="Ankyrin_rpt-contain_sf"/>
</dbReference>
<feature type="repeat" description="ANK" evidence="3">
    <location>
        <begin position="98"/>
        <end position="130"/>
    </location>
</feature>
<dbReference type="PROSITE" id="PS50088">
    <property type="entry name" value="ANK_REPEAT"/>
    <property type="match status" value="4"/>
</dbReference>
<reference evidence="4 5" key="1">
    <citation type="submission" date="2023-11" db="EMBL/GenBank/DDBJ databases">
        <title>Halocaridina rubra genome assembly.</title>
        <authorList>
            <person name="Smith C."/>
        </authorList>
    </citation>
    <scope>NUCLEOTIDE SEQUENCE [LARGE SCALE GENOMIC DNA]</scope>
    <source>
        <strain evidence="4">EP-1</strain>
        <tissue evidence="4">Whole</tissue>
    </source>
</reference>
<dbReference type="SMART" id="SM00248">
    <property type="entry name" value="ANK"/>
    <property type="match status" value="6"/>
</dbReference>
<dbReference type="SUPFAM" id="SSF48403">
    <property type="entry name" value="Ankyrin repeat"/>
    <property type="match status" value="1"/>
</dbReference>
<keyword evidence="2 3" id="KW-0040">ANK repeat</keyword>
<evidence type="ECO:0000256" key="2">
    <source>
        <dbReference type="ARBA" id="ARBA00023043"/>
    </source>
</evidence>
<comment type="caution">
    <text evidence="4">The sequence shown here is derived from an EMBL/GenBank/DDBJ whole genome shotgun (WGS) entry which is preliminary data.</text>
</comment>
<feature type="repeat" description="ANK" evidence="3">
    <location>
        <begin position="65"/>
        <end position="97"/>
    </location>
</feature>
<feature type="repeat" description="ANK" evidence="3">
    <location>
        <begin position="196"/>
        <end position="228"/>
    </location>
</feature>
<evidence type="ECO:0008006" key="6">
    <source>
        <dbReference type="Google" id="ProtNLM"/>
    </source>
</evidence>
<gene>
    <name evidence="4" type="ORF">SK128_023361</name>
</gene>
<evidence type="ECO:0000313" key="5">
    <source>
        <dbReference type="Proteomes" id="UP001381693"/>
    </source>
</evidence>
<dbReference type="PROSITE" id="PS50297">
    <property type="entry name" value="ANK_REP_REGION"/>
    <property type="match status" value="2"/>
</dbReference>
<proteinExistence type="predicted"/>
<dbReference type="AlphaFoldDB" id="A0AAN9A4K5"/>
<dbReference type="Gene3D" id="1.25.40.20">
    <property type="entry name" value="Ankyrin repeat-containing domain"/>
    <property type="match status" value="1"/>
</dbReference>
<evidence type="ECO:0000256" key="1">
    <source>
        <dbReference type="ARBA" id="ARBA00022737"/>
    </source>
</evidence>
<keyword evidence="5" id="KW-1185">Reference proteome</keyword>
<accession>A0AAN9A4K5</accession>
<dbReference type="PANTHER" id="PTHR24171">
    <property type="entry name" value="ANKYRIN REPEAT DOMAIN-CONTAINING PROTEIN 39-RELATED"/>
    <property type="match status" value="1"/>
</dbReference>
<feature type="non-terminal residue" evidence="4">
    <location>
        <position position="295"/>
    </location>
</feature>
<protein>
    <recommendedName>
        <fullName evidence="6">Ankyrin repeat protein</fullName>
    </recommendedName>
</protein>
<organism evidence="4 5">
    <name type="scientific">Halocaridina rubra</name>
    <name type="common">Hawaiian red shrimp</name>
    <dbReference type="NCBI Taxonomy" id="373956"/>
    <lineage>
        <taxon>Eukaryota</taxon>
        <taxon>Metazoa</taxon>
        <taxon>Ecdysozoa</taxon>
        <taxon>Arthropoda</taxon>
        <taxon>Crustacea</taxon>
        <taxon>Multicrustacea</taxon>
        <taxon>Malacostraca</taxon>
        <taxon>Eumalacostraca</taxon>
        <taxon>Eucarida</taxon>
        <taxon>Decapoda</taxon>
        <taxon>Pleocyemata</taxon>
        <taxon>Caridea</taxon>
        <taxon>Atyoidea</taxon>
        <taxon>Atyidae</taxon>
        <taxon>Halocaridina</taxon>
    </lineage>
</organism>
<evidence type="ECO:0000313" key="4">
    <source>
        <dbReference type="EMBL" id="KAK7073974.1"/>
    </source>
</evidence>
<evidence type="ECO:0000256" key="3">
    <source>
        <dbReference type="PROSITE-ProRule" id="PRU00023"/>
    </source>
</evidence>
<dbReference type="Pfam" id="PF12796">
    <property type="entry name" value="Ank_2"/>
    <property type="match status" value="2"/>
</dbReference>
<dbReference type="EMBL" id="JAXCGZ010011901">
    <property type="protein sequence ID" value="KAK7073974.1"/>
    <property type="molecule type" value="Genomic_DNA"/>
</dbReference>
<sequence length="295" mass="32049">MDIAFMAHRSQRWCGLCHILYSSAQYVGNPLPGETAISFAAQVPGPLSIIKLIEHGASIDKTNVYGFTPLLWASRAGLTENVGALINGGADVNKENIYGDTPLMWATLAGSKDTVRLLLKNGADPNKATHQNVTALMGATTQGDTDIMSILLAAGANKHTETPYGLTALGISIQTGNAAAIKLLVDADIVIHQNINGTTPLHEAVKQNDSYILFLVLDTCPDFTATDKDNETALELANNLQRTEYAKIIQDYIYSTCYRYDQAYKEGDVIYQNCEELICHCGGRWELGEGYDPNC</sequence>
<dbReference type="Proteomes" id="UP001381693">
    <property type="component" value="Unassembled WGS sequence"/>
</dbReference>
<keyword evidence="1" id="KW-0677">Repeat</keyword>